<dbReference type="InterPro" id="IPR020845">
    <property type="entry name" value="AMP-binding_CS"/>
</dbReference>
<dbReference type="Proteomes" id="UP001151532">
    <property type="component" value="Chromosome 10"/>
</dbReference>
<evidence type="ECO:0000259" key="4">
    <source>
        <dbReference type="Pfam" id="PF13193"/>
    </source>
</evidence>
<gene>
    <name evidence="5" type="ORF">OIU79_007018</name>
</gene>
<name>A0A9Q0TWW2_SALPP</name>
<evidence type="ECO:0000256" key="2">
    <source>
        <dbReference type="ARBA" id="ARBA00022598"/>
    </source>
</evidence>
<organism evidence="5 6">
    <name type="scientific">Salix purpurea</name>
    <name type="common">Purple osier willow</name>
    <dbReference type="NCBI Taxonomy" id="77065"/>
    <lineage>
        <taxon>Eukaryota</taxon>
        <taxon>Viridiplantae</taxon>
        <taxon>Streptophyta</taxon>
        <taxon>Embryophyta</taxon>
        <taxon>Tracheophyta</taxon>
        <taxon>Spermatophyta</taxon>
        <taxon>Magnoliopsida</taxon>
        <taxon>eudicotyledons</taxon>
        <taxon>Gunneridae</taxon>
        <taxon>Pentapetalae</taxon>
        <taxon>rosids</taxon>
        <taxon>fabids</taxon>
        <taxon>Malpighiales</taxon>
        <taxon>Salicaceae</taxon>
        <taxon>Saliceae</taxon>
        <taxon>Salix</taxon>
    </lineage>
</organism>
<accession>A0A9Q0TWW2</accession>
<feature type="domain" description="AMP-dependent synthetase/ligase" evidence="3">
    <location>
        <begin position="77"/>
        <end position="429"/>
    </location>
</feature>
<evidence type="ECO:0000256" key="1">
    <source>
        <dbReference type="ARBA" id="ARBA00006432"/>
    </source>
</evidence>
<dbReference type="PROSITE" id="PS00455">
    <property type="entry name" value="AMP_BINDING"/>
    <property type="match status" value="1"/>
</dbReference>
<keyword evidence="6" id="KW-1185">Reference proteome</keyword>
<dbReference type="AlphaFoldDB" id="A0A9Q0TWW2"/>
<keyword evidence="2 5" id="KW-0436">Ligase</keyword>
<dbReference type="InterPro" id="IPR042099">
    <property type="entry name" value="ANL_N_sf"/>
</dbReference>
<dbReference type="Gene3D" id="3.40.50.12780">
    <property type="entry name" value="N-terminal domain of ligase-like"/>
    <property type="match status" value="1"/>
</dbReference>
<proteinExistence type="inferred from homology"/>
<dbReference type="SUPFAM" id="SSF56801">
    <property type="entry name" value="Acetyl-CoA synthetase-like"/>
    <property type="match status" value="1"/>
</dbReference>
<reference evidence="5" key="2">
    <citation type="journal article" date="2023" name="Int. J. Mol. Sci.">
        <title>De Novo Assembly and Annotation of 11 Diverse Shrub Willow (Salix) Genomes Reveals Novel Gene Organization in Sex-Linked Regions.</title>
        <authorList>
            <person name="Hyden B."/>
            <person name="Feng K."/>
            <person name="Yates T.B."/>
            <person name="Jawdy S."/>
            <person name="Cereghino C."/>
            <person name="Smart L.B."/>
            <person name="Muchero W."/>
        </authorList>
    </citation>
    <scope>NUCLEOTIDE SEQUENCE</scope>
    <source>
        <tissue evidence="5">Shoot tip</tissue>
    </source>
</reference>
<dbReference type="InterPro" id="IPR000873">
    <property type="entry name" value="AMP-dep_synth/lig_dom"/>
</dbReference>
<dbReference type="Gene3D" id="3.30.300.30">
    <property type="match status" value="1"/>
</dbReference>
<evidence type="ECO:0000313" key="6">
    <source>
        <dbReference type="Proteomes" id="UP001151532"/>
    </source>
</evidence>
<dbReference type="CDD" id="cd05904">
    <property type="entry name" value="4CL"/>
    <property type="match status" value="1"/>
</dbReference>
<dbReference type="Pfam" id="PF13193">
    <property type="entry name" value="AMP-binding_C"/>
    <property type="match status" value="1"/>
</dbReference>
<dbReference type="EMBL" id="JAPFFK010000014">
    <property type="protein sequence ID" value="KAJ6719274.1"/>
    <property type="molecule type" value="Genomic_DNA"/>
</dbReference>
<reference evidence="5" key="1">
    <citation type="submission" date="2022-11" db="EMBL/GenBank/DDBJ databases">
        <authorList>
            <person name="Hyden B.L."/>
            <person name="Feng K."/>
            <person name="Yates T."/>
            <person name="Jawdy S."/>
            <person name="Smart L.B."/>
            <person name="Muchero W."/>
        </authorList>
    </citation>
    <scope>NUCLEOTIDE SEQUENCE</scope>
    <source>
        <tissue evidence="5">Shoot tip</tissue>
    </source>
</reference>
<sequence length="574" mass="62950">MHLTLLHSVHGSNQTKHSLQLNMENQPTMLIDPESGFCSKTKTYHSLRPHLRLPPLTSPLSTTEYAFSFLQHSPPPPQTTALLDVVTGHRISFPELIRFTEALASSLHSRFRLRKGDAAFIISPNSIHIPILYLSLFSLGVVISPSNPLASEPEILHQTNLSKPVIAFVTSQTAHKIPDTVKKTILLDSPEFESLITSQTGGKVDGLERVRVYQSDPAAILYSSGTTGRVKGVLLTHRNFISMLASSIATRGVKKNKITSVTLCTVPYFHAYGFVYCLRLAAMGDTLASMGRFGLRTMLGAIQEYRVSDVAMAPPVVVAMVRNVGVMDGYDLSSLETVACGGAPLSKRVLELFKERFPNVPLAQGYGLTETTARIFSTLGPKESEVTGATGKLISNCQAKIVDPETGESLPPSRPGELWVRGDTIMKGYIGDDKATAATLDSGGWLRTGDLCYIDKEGFLFFVDRIKELIKCKGYQVAPAELEHLLQSNPDIIEAAVIPYPDEEAGQVPVAFVVRQNGRFIDESKIKDFIARQVAPYKRLQRVMFIESLPRNATGKVLRKELINLALSNATSKL</sequence>
<comment type="caution">
    <text evidence="5">The sequence shown here is derived from an EMBL/GenBank/DDBJ whole genome shotgun (WGS) entry which is preliminary data.</text>
</comment>
<dbReference type="FunFam" id="3.30.300.30:FF:000007">
    <property type="entry name" value="4-coumarate--CoA ligase 2"/>
    <property type="match status" value="1"/>
</dbReference>
<evidence type="ECO:0000259" key="3">
    <source>
        <dbReference type="Pfam" id="PF00501"/>
    </source>
</evidence>
<dbReference type="OrthoDB" id="10253869at2759"/>
<dbReference type="GO" id="GO:0016405">
    <property type="term" value="F:CoA-ligase activity"/>
    <property type="evidence" value="ECO:0007669"/>
    <property type="project" value="TreeGrafter"/>
</dbReference>
<dbReference type="Pfam" id="PF00501">
    <property type="entry name" value="AMP-binding"/>
    <property type="match status" value="1"/>
</dbReference>
<feature type="domain" description="AMP-binding enzyme C-terminal" evidence="4">
    <location>
        <begin position="481"/>
        <end position="556"/>
    </location>
</feature>
<dbReference type="InterPro" id="IPR045851">
    <property type="entry name" value="AMP-bd_C_sf"/>
</dbReference>
<dbReference type="PANTHER" id="PTHR24096:SF362">
    <property type="entry name" value="4-COUMARATE--COA LIGASE-LIKE 9"/>
    <property type="match status" value="1"/>
</dbReference>
<protein>
    <submittedName>
        <fullName evidence="5">LONG-CHAIN-FATTY-ACID--COA LIGASE</fullName>
    </submittedName>
</protein>
<dbReference type="PANTHER" id="PTHR24096">
    <property type="entry name" value="LONG-CHAIN-FATTY-ACID--COA LIGASE"/>
    <property type="match status" value="1"/>
</dbReference>
<comment type="similarity">
    <text evidence="1">Belongs to the ATP-dependent AMP-binding enzyme family.</text>
</comment>
<evidence type="ECO:0000313" key="5">
    <source>
        <dbReference type="EMBL" id="KAJ6719274.1"/>
    </source>
</evidence>
<dbReference type="InterPro" id="IPR025110">
    <property type="entry name" value="AMP-bd_C"/>
</dbReference>